<gene>
    <name evidence="6" type="primary">lacI_1</name>
    <name evidence="6" type="ORF">rosag_16490</name>
</gene>
<dbReference type="Gene3D" id="3.40.50.2300">
    <property type="match status" value="2"/>
</dbReference>
<evidence type="ECO:0000256" key="3">
    <source>
        <dbReference type="ARBA" id="ARBA00023125"/>
    </source>
</evidence>
<dbReference type="AlphaFoldDB" id="A0AA37V6C3"/>
<keyword evidence="1" id="KW-0678">Repressor</keyword>
<dbReference type="SUPFAM" id="SSF53822">
    <property type="entry name" value="Periplasmic binding protein-like I"/>
    <property type="match status" value="1"/>
</dbReference>
<reference evidence="6" key="1">
    <citation type="submission" date="2022-08" db="EMBL/GenBank/DDBJ databases">
        <title>Draft genome sequencing of Roseisolibacter agri AW1220.</title>
        <authorList>
            <person name="Tobiishi Y."/>
            <person name="Tonouchi A."/>
        </authorList>
    </citation>
    <scope>NUCLEOTIDE SEQUENCE</scope>
    <source>
        <strain evidence="6">AW1220</strain>
    </source>
</reference>
<dbReference type="PROSITE" id="PS50932">
    <property type="entry name" value="HTH_LACI_2"/>
    <property type="match status" value="1"/>
</dbReference>
<dbReference type="PANTHER" id="PTHR30146:SF148">
    <property type="entry name" value="HTH-TYPE TRANSCRIPTIONAL REPRESSOR PURR-RELATED"/>
    <property type="match status" value="1"/>
</dbReference>
<dbReference type="InterPro" id="IPR000843">
    <property type="entry name" value="HTH_LacI"/>
</dbReference>
<dbReference type="Proteomes" id="UP001161325">
    <property type="component" value="Unassembled WGS sequence"/>
</dbReference>
<dbReference type="SMART" id="SM00354">
    <property type="entry name" value="HTH_LACI"/>
    <property type="match status" value="1"/>
</dbReference>
<dbReference type="GO" id="GO:0000976">
    <property type="term" value="F:transcription cis-regulatory region binding"/>
    <property type="evidence" value="ECO:0007669"/>
    <property type="project" value="TreeGrafter"/>
</dbReference>
<dbReference type="SUPFAM" id="SSF47413">
    <property type="entry name" value="lambda repressor-like DNA-binding domains"/>
    <property type="match status" value="1"/>
</dbReference>
<evidence type="ECO:0000256" key="4">
    <source>
        <dbReference type="ARBA" id="ARBA00023163"/>
    </source>
</evidence>
<dbReference type="GO" id="GO:0003700">
    <property type="term" value="F:DNA-binding transcription factor activity"/>
    <property type="evidence" value="ECO:0007669"/>
    <property type="project" value="TreeGrafter"/>
</dbReference>
<protein>
    <submittedName>
        <fullName evidence="6">LacI family transcriptional regulator</fullName>
    </submittedName>
</protein>
<proteinExistence type="predicted"/>
<keyword evidence="4" id="KW-0804">Transcription</keyword>
<evidence type="ECO:0000259" key="5">
    <source>
        <dbReference type="PROSITE" id="PS50932"/>
    </source>
</evidence>
<dbReference type="InterPro" id="IPR028082">
    <property type="entry name" value="Peripla_BP_I"/>
</dbReference>
<dbReference type="RefSeq" id="WP_284349575.1">
    <property type="nucleotide sequence ID" value="NZ_BRXS01000002.1"/>
</dbReference>
<sequence length="339" mass="36217">MREGIPRRPTIIDVAAKAGVSKSMVSLVMRGSSDVREEKRRLVLEAADALGYRPNAVARSLVRRRTNMLGVVLSDLHNPFFTEVIDGIEAEAEDRSYRTIICTASRQSSAERRALDTLLELRADALILASPMIEMDAIARASAEVPVVLVARPSDSEAIDSVANDDPTGAALVVDHLVALGHRRIAHVDGGGGAGAAARSAGYVQAMQRHGLDAHVRVIPGSYTDEGGRQGVAALLASGERPTAIFVANDLAALGAMSELAERGLRVPDDMSLVGYDNTSLAAVRHISLTTVDQPRPQMGRQAVTLVLERLTRDRTTSRHILIPPRLVVRGTTAAPAVR</sequence>
<keyword evidence="2" id="KW-0805">Transcription regulation</keyword>
<comment type="caution">
    <text evidence="6">The sequence shown here is derived from an EMBL/GenBank/DDBJ whole genome shotgun (WGS) entry which is preliminary data.</text>
</comment>
<dbReference type="InterPro" id="IPR010982">
    <property type="entry name" value="Lambda_DNA-bd_dom_sf"/>
</dbReference>
<dbReference type="CDD" id="cd01392">
    <property type="entry name" value="HTH_LacI"/>
    <property type="match status" value="1"/>
</dbReference>
<keyword evidence="3" id="KW-0238">DNA-binding</keyword>
<dbReference type="EMBL" id="BRXS01000002">
    <property type="protein sequence ID" value="GLC25136.1"/>
    <property type="molecule type" value="Genomic_DNA"/>
</dbReference>
<organism evidence="6 7">
    <name type="scientific">Roseisolibacter agri</name>
    <dbReference type="NCBI Taxonomy" id="2014610"/>
    <lineage>
        <taxon>Bacteria</taxon>
        <taxon>Pseudomonadati</taxon>
        <taxon>Gemmatimonadota</taxon>
        <taxon>Gemmatimonadia</taxon>
        <taxon>Gemmatimonadales</taxon>
        <taxon>Gemmatimonadaceae</taxon>
        <taxon>Roseisolibacter</taxon>
    </lineage>
</organism>
<evidence type="ECO:0000313" key="7">
    <source>
        <dbReference type="Proteomes" id="UP001161325"/>
    </source>
</evidence>
<dbReference type="Pfam" id="PF00532">
    <property type="entry name" value="Peripla_BP_1"/>
    <property type="match status" value="1"/>
</dbReference>
<name>A0AA37V6C3_9BACT</name>
<dbReference type="Gene3D" id="1.10.260.40">
    <property type="entry name" value="lambda repressor-like DNA-binding domains"/>
    <property type="match status" value="1"/>
</dbReference>
<dbReference type="Pfam" id="PF00356">
    <property type="entry name" value="LacI"/>
    <property type="match status" value="1"/>
</dbReference>
<evidence type="ECO:0000256" key="1">
    <source>
        <dbReference type="ARBA" id="ARBA00022491"/>
    </source>
</evidence>
<evidence type="ECO:0000313" key="6">
    <source>
        <dbReference type="EMBL" id="GLC25136.1"/>
    </source>
</evidence>
<dbReference type="PANTHER" id="PTHR30146">
    <property type="entry name" value="LACI-RELATED TRANSCRIPTIONAL REPRESSOR"/>
    <property type="match status" value="1"/>
</dbReference>
<accession>A0AA37V6C3</accession>
<dbReference type="CDD" id="cd06267">
    <property type="entry name" value="PBP1_LacI_sugar_binding-like"/>
    <property type="match status" value="1"/>
</dbReference>
<keyword evidence="7" id="KW-1185">Reference proteome</keyword>
<dbReference type="InterPro" id="IPR001761">
    <property type="entry name" value="Peripla_BP/Lac1_sug-bd_dom"/>
</dbReference>
<feature type="domain" description="HTH lacI-type" evidence="5">
    <location>
        <begin position="9"/>
        <end position="63"/>
    </location>
</feature>
<evidence type="ECO:0000256" key="2">
    <source>
        <dbReference type="ARBA" id="ARBA00023015"/>
    </source>
</evidence>